<dbReference type="AlphaFoldDB" id="A0A409YFG3"/>
<dbReference type="EMBL" id="NHTK01001219">
    <property type="protein sequence ID" value="PPR01753.1"/>
    <property type="molecule type" value="Genomic_DNA"/>
</dbReference>
<evidence type="ECO:0000313" key="2">
    <source>
        <dbReference type="EMBL" id="PPR01753.1"/>
    </source>
</evidence>
<evidence type="ECO:0000313" key="3">
    <source>
        <dbReference type="Proteomes" id="UP000284842"/>
    </source>
</evidence>
<gene>
    <name evidence="2" type="ORF">CVT24_001816</name>
</gene>
<dbReference type="InParanoid" id="A0A409YFG3"/>
<evidence type="ECO:0000259" key="1">
    <source>
        <dbReference type="Pfam" id="PF00646"/>
    </source>
</evidence>
<reference evidence="2 3" key="1">
    <citation type="journal article" date="2018" name="Evol. Lett.">
        <title>Horizontal gene cluster transfer increased hallucinogenic mushroom diversity.</title>
        <authorList>
            <person name="Reynolds H.T."/>
            <person name="Vijayakumar V."/>
            <person name="Gluck-Thaler E."/>
            <person name="Korotkin H.B."/>
            <person name="Matheny P.B."/>
            <person name="Slot J.C."/>
        </authorList>
    </citation>
    <scope>NUCLEOTIDE SEQUENCE [LARGE SCALE GENOMIC DNA]</scope>
    <source>
        <strain evidence="2 3">2629</strain>
    </source>
</reference>
<dbReference type="OrthoDB" id="2745898at2759"/>
<name>A0A409YFG3_9AGAR</name>
<dbReference type="CDD" id="cd09917">
    <property type="entry name" value="F-box_SF"/>
    <property type="match status" value="1"/>
</dbReference>
<protein>
    <recommendedName>
        <fullName evidence="1">F-box domain-containing protein</fullName>
    </recommendedName>
</protein>
<keyword evidence="3" id="KW-1185">Reference proteome</keyword>
<dbReference type="Proteomes" id="UP000284842">
    <property type="component" value="Unassembled WGS sequence"/>
</dbReference>
<accession>A0A409YFG3</accession>
<proteinExistence type="predicted"/>
<comment type="caution">
    <text evidence="2">The sequence shown here is derived from an EMBL/GenBank/DDBJ whole genome shotgun (WGS) entry which is preliminary data.</text>
</comment>
<feature type="domain" description="F-box" evidence="1">
    <location>
        <begin position="9"/>
        <end position="39"/>
    </location>
</feature>
<sequence length="976" mass="109915">MPNDNSIFLPFDLVEKIFSHIPSTDHATLSACSQTSKSFGESMQRRLFEDINLEYALTHERDGMNTLEDIEGDNKSRLLLSSLIANPALASYIHSFSFTGTESIPARWNIPEAQECPPPSILKILPLLTSLDTFSFYSGTNATPGRPQTSVHYEFLCSSLQTAIQDLFMRSDSIKSVTLTGVRGFPLNQLRRLTNIETVRISSVSLIQYISHYHCLSPPPYIIHPKSLHIEEMSKLYRESSSLDKLIHILHPQNGKRPTFSFARLESLSLMNSAANQKQTRMLIDAIPSETLTELAVTGPQNAIKRFHNRPYTDIPNFSLLRFRMLESLKLRGKVNNVYSASQDKFVIQSHCRWIGSVLTTLPQIMAHDTNDSGPHPPPLSLVIELEMTGPLSPTDIANLPFGQFTNVLNASIEGGALINTRLELHFYNFLVTYPSDIPNHSHINLKRLELIPTEVMPQGKPIPYDIYVEIFSYISNDDKDTLSACSQLAPCFREAMQKRLFKSINLDYEERHVDDIRGYEGRVMVWADEIEESRSKMLLRALKSNPELAEYIKELTITISHQGGYNMWPMLGDKTITANDFLSRVSSLTALSVMSNSRVVYAMYSETLQFAIRQLLARNTNLSSVNLSGIFELAIAEVQYLPSPLKSLTLGYISNIRPLLPGEDEDYPGDQDGPACAPTSLCIANRGAIDTFFDALRGEVNLQVKDEYSDSYYVHTYMRRTPYLILSKLESLEIYKSSFMNDVRDLLSFADCSKIQHIYIKTPFLSHSTHSIIFDDHEAPSYELKDAGATIGPLSLNGARLDLSDFSGLKSFETHGKMTFVQDASLLSTTISTHIPWLIQAIENLPRPNNVGLSAADNTHGPSLRSVRVVLHVVLKVINDNNKSGEVFALFNFSPLVSAMKKIQHQYTHLRDVACSLDFKVTVLQEDVPEHPHYNVEKEEFLETLQSNPTLQDDSDDNKVMLRVLDVRRLPYSSA</sequence>
<organism evidence="2 3">
    <name type="scientific">Panaeolus cyanescens</name>
    <dbReference type="NCBI Taxonomy" id="181874"/>
    <lineage>
        <taxon>Eukaryota</taxon>
        <taxon>Fungi</taxon>
        <taxon>Dikarya</taxon>
        <taxon>Basidiomycota</taxon>
        <taxon>Agaricomycotina</taxon>
        <taxon>Agaricomycetes</taxon>
        <taxon>Agaricomycetidae</taxon>
        <taxon>Agaricales</taxon>
        <taxon>Agaricineae</taxon>
        <taxon>Galeropsidaceae</taxon>
        <taxon>Panaeolus</taxon>
    </lineage>
</organism>
<dbReference type="Pfam" id="PF00646">
    <property type="entry name" value="F-box"/>
    <property type="match status" value="1"/>
</dbReference>
<dbReference type="InterPro" id="IPR001810">
    <property type="entry name" value="F-box_dom"/>
</dbReference>